<dbReference type="KEGG" id="vpe:Varpa_2951"/>
<sequence>MVEPIEAGCASVADDLAYVDAPATTDTAETEASSRPLKALATFSIAAALAACGGGGGSGGGGAGGGFGAGIGGLPGAGSGLGAGSDAGPYRYTQAKTDEEAARFLLQAQFSASEPEIADLRNKGYLPWLSEQFGAPRTQSAWEWIDSKPWNTVEIDAAVWRQLMVSADPVRKRMALALSEIFVVSANEIGSSWPHAMMAQYFDTLVAGVTGNFRTLLEDITLNPAMGFYLNTRDNRKEDGRGRQPDENYAREVMQLMTIGLSQLNADGTVKTGTDGQPLDTYTQDDVTNLARVFTGYVLDIRTGEREGFKPPGGGGAFDTKDWTTRPMAYLAANHSMLEAKFLGTTVPGGTPGPAALKIALDALFNHPNVGPFIGKQLIQRLVTSNPSLAYVKRVADVFGNNGTGVRGDMKSVFAAILLDDEARGPGGLSDPNFGRLREPMLRLVQWGRTCGIASATDTWKIENLSDASSELGQSPLRSPSVFNFFRPGYVPPSTAMASNKLVAPEFQLVNESSVGGYLNFMQNRLSNGFDNKDVMASYAAEKALVLDPAALVRRLNLVLTGNQLQPATVNLITTALATPNLTAASSDGAKLNRICAAVLLVMGSPEYLVQK</sequence>
<gene>
    <name evidence="1" type="ordered locus">Varpa_2951</name>
</gene>
<reference evidence="1 2" key="2">
    <citation type="journal article" date="2013" name="Genome Announc.">
        <title>Genome of the Root-Associated Plant Growth-Promoting Bacterium Variovorax paradoxus Strain EPS.</title>
        <authorList>
            <person name="Han J.I."/>
            <person name="Spain J.C."/>
            <person name="Leadbetter J.R."/>
            <person name="Ovchinnikova G."/>
            <person name="Goodwin L.A."/>
            <person name="Han C.S."/>
            <person name="Woyke T."/>
            <person name="Davenport K.W."/>
            <person name="Orwin P.M."/>
        </authorList>
    </citation>
    <scope>NUCLEOTIDE SEQUENCE [LARGE SCALE GENOMIC DNA]</scope>
    <source>
        <strain evidence="1 2">EPS</strain>
    </source>
</reference>
<dbReference type="AlphaFoldDB" id="E6V6T7"/>
<dbReference type="Proteomes" id="UP000008917">
    <property type="component" value="Chromosome"/>
</dbReference>
<proteinExistence type="predicted"/>
<dbReference type="HOGENOM" id="CLU_023627_0_0_4"/>
<protein>
    <recommendedName>
        <fullName evidence="3">DUF1800 domain-containing protein</fullName>
    </recommendedName>
</protein>
<dbReference type="PANTHER" id="PTHR43737:SF1">
    <property type="entry name" value="DUF1501 DOMAIN-CONTAINING PROTEIN"/>
    <property type="match status" value="1"/>
</dbReference>
<dbReference type="eggNOG" id="COG5267">
    <property type="taxonomic scope" value="Bacteria"/>
</dbReference>
<dbReference type="RefSeq" id="WP_013541369.1">
    <property type="nucleotide sequence ID" value="NC_014931.1"/>
</dbReference>
<evidence type="ECO:0000313" key="1">
    <source>
        <dbReference type="EMBL" id="ADU37141.1"/>
    </source>
</evidence>
<reference evidence="2" key="1">
    <citation type="submission" date="2010-12" db="EMBL/GenBank/DDBJ databases">
        <title>Complete sequence of Variovorax paradoxus EPS.</title>
        <authorList>
            <consortium name="US DOE Joint Genome Institute"/>
            <person name="Lucas S."/>
            <person name="Copeland A."/>
            <person name="Lapidus A."/>
            <person name="Cheng J.-F."/>
            <person name="Goodwin L."/>
            <person name="Pitluck S."/>
            <person name="Teshima H."/>
            <person name="Detter J.C."/>
            <person name="Han C."/>
            <person name="Tapia R."/>
            <person name="Land M."/>
            <person name="Hauser L."/>
            <person name="Kyrpides N."/>
            <person name="Ivanova N."/>
            <person name="Ovchinnikova G."/>
            <person name="Orwin P."/>
            <person name="Han J.-I.G."/>
            <person name="Woyke T."/>
        </authorList>
    </citation>
    <scope>NUCLEOTIDE SEQUENCE [LARGE SCALE GENOMIC DNA]</scope>
    <source>
        <strain evidence="2">EPS</strain>
    </source>
</reference>
<accession>E6V6T7</accession>
<dbReference type="InterPro" id="IPR014917">
    <property type="entry name" value="DUF1800"/>
</dbReference>
<name>E6V6T7_VARPE</name>
<dbReference type="EMBL" id="CP002417">
    <property type="protein sequence ID" value="ADU37141.1"/>
    <property type="molecule type" value="Genomic_DNA"/>
</dbReference>
<dbReference type="STRING" id="595537.Varpa_2951"/>
<evidence type="ECO:0008006" key="3">
    <source>
        <dbReference type="Google" id="ProtNLM"/>
    </source>
</evidence>
<dbReference type="Pfam" id="PF08811">
    <property type="entry name" value="DUF1800"/>
    <property type="match status" value="1"/>
</dbReference>
<organism evidence="1 2">
    <name type="scientific">Variovorax paradoxus (strain EPS)</name>
    <dbReference type="NCBI Taxonomy" id="595537"/>
    <lineage>
        <taxon>Bacteria</taxon>
        <taxon>Pseudomonadati</taxon>
        <taxon>Pseudomonadota</taxon>
        <taxon>Betaproteobacteria</taxon>
        <taxon>Burkholderiales</taxon>
        <taxon>Comamonadaceae</taxon>
        <taxon>Variovorax</taxon>
    </lineage>
</organism>
<evidence type="ECO:0000313" key="2">
    <source>
        <dbReference type="Proteomes" id="UP000008917"/>
    </source>
</evidence>
<dbReference type="PANTHER" id="PTHR43737">
    <property type="entry name" value="BLL7424 PROTEIN"/>
    <property type="match status" value="1"/>
</dbReference>
<dbReference type="OrthoDB" id="9772295at2"/>